<dbReference type="AlphaFoldDB" id="A0A969WGA2"/>
<dbReference type="Gene3D" id="3.90.850.10">
    <property type="entry name" value="Fumarylacetoacetase-like, C-terminal domain"/>
    <property type="match status" value="1"/>
</dbReference>
<dbReference type="GO" id="GO:0016787">
    <property type="term" value="F:hydrolase activity"/>
    <property type="evidence" value="ECO:0007669"/>
    <property type="project" value="UniProtKB-KW"/>
</dbReference>
<evidence type="ECO:0000259" key="3">
    <source>
        <dbReference type="Pfam" id="PF01557"/>
    </source>
</evidence>
<dbReference type="Proteomes" id="UP000653472">
    <property type="component" value="Unassembled WGS sequence"/>
</dbReference>
<dbReference type="PANTHER" id="PTHR42796">
    <property type="entry name" value="FUMARYLACETOACETATE HYDROLASE DOMAIN-CONTAINING PROTEIN 2A-RELATED"/>
    <property type="match status" value="1"/>
</dbReference>
<accession>A0A969WGA2</accession>
<evidence type="ECO:0000256" key="2">
    <source>
        <dbReference type="ARBA" id="ARBA00022723"/>
    </source>
</evidence>
<dbReference type="Pfam" id="PF01557">
    <property type="entry name" value="FAA_hydrolase"/>
    <property type="match status" value="1"/>
</dbReference>
<dbReference type="EMBL" id="JAAVXB010000012">
    <property type="protein sequence ID" value="NKF24150.1"/>
    <property type="molecule type" value="Genomic_DNA"/>
</dbReference>
<comment type="similarity">
    <text evidence="1">Belongs to the FAH family.</text>
</comment>
<dbReference type="SUPFAM" id="SSF56529">
    <property type="entry name" value="FAH"/>
    <property type="match status" value="1"/>
</dbReference>
<dbReference type="InterPro" id="IPR011234">
    <property type="entry name" value="Fumarylacetoacetase-like_C"/>
</dbReference>
<keyword evidence="5" id="KW-1185">Reference proteome</keyword>
<keyword evidence="2" id="KW-0479">Metal-binding</keyword>
<evidence type="ECO:0000313" key="4">
    <source>
        <dbReference type="EMBL" id="NKF24150.1"/>
    </source>
</evidence>
<proteinExistence type="inferred from homology"/>
<sequence>MTKYCSFKIGDRTSYGLVVGDGVIDLGKRFYAQYADLKALIAAGLPERVAEAASDAPDYALADITFLPPIADPVHIWCLALNYVEHHSEVQSAGRVQELPKQPALFARARDSLTGHGQPLLHPGVSEQFDFEAELVVVIGKPGYRVSQADAMSHIAGYTIMNEGSVRDWQFHTRQITPGKNFYRSGSIGPWIVPASEVGDVDALRIQTRLNGELMQDDVAASMVHKIPRFIEYVSTIAPLHPGDILATGTPSGVGFSRKSPVFMKPGDVCEITIDGVGVLSNRVERD</sequence>
<protein>
    <submittedName>
        <fullName evidence="4">Fumarylacetoacetate hydrolase family protein</fullName>
    </submittedName>
</protein>
<keyword evidence="4" id="KW-0378">Hydrolase</keyword>
<dbReference type="GO" id="GO:0046872">
    <property type="term" value="F:metal ion binding"/>
    <property type="evidence" value="ECO:0007669"/>
    <property type="project" value="UniProtKB-KW"/>
</dbReference>
<name>A0A969WGA2_9GAMM</name>
<organism evidence="4 5">
    <name type="scientific">Solimonas marina</name>
    <dbReference type="NCBI Taxonomy" id="2714601"/>
    <lineage>
        <taxon>Bacteria</taxon>
        <taxon>Pseudomonadati</taxon>
        <taxon>Pseudomonadota</taxon>
        <taxon>Gammaproteobacteria</taxon>
        <taxon>Nevskiales</taxon>
        <taxon>Nevskiaceae</taxon>
        <taxon>Solimonas</taxon>
    </lineage>
</organism>
<dbReference type="GO" id="GO:0044281">
    <property type="term" value="P:small molecule metabolic process"/>
    <property type="evidence" value="ECO:0007669"/>
    <property type="project" value="UniProtKB-ARBA"/>
</dbReference>
<feature type="domain" description="Fumarylacetoacetase-like C-terminal" evidence="3">
    <location>
        <begin position="76"/>
        <end position="284"/>
    </location>
</feature>
<comment type="caution">
    <text evidence="4">The sequence shown here is derived from an EMBL/GenBank/DDBJ whole genome shotgun (WGS) entry which is preliminary data.</text>
</comment>
<evidence type="ECO:0000256" key="1">
    <source>
        <dbReference type="ARBA" id="ARBA00010211"/>
    </source>
</evidence>
<gene>
    <name evidence="4" type="ORF">G7Y82_17695</name>
</gene>
<dbReference type="InterPro" id="IPR051121">
    <property type="entry name" value="FAH"/>
</dbReference>
<reference evidence="4" key="1">
    <citation type="submission" date="2020-03" db="EMBL/GenBank/DDBJ databases">
        <title>Solimonas marina sp. nov., isolated from deep seawater of the Pacific Ocean.</title>
        <authorList>
            <person name="Liu X."/>
            <person name="Lai Q."/>
            <person name="Sun F."/>
            <person name="Gai Y."/>
            <person name="Li G."/>
            <person name="Shao Z."/>
        </authorList>
    </citation>
    <scope>NUCLEOTIDE SEQUENCE</scope>
    <source>
        <strain evidence="4">C16B3</strain>
    </source>
</reference>
<evidence type="ECO:0000313" key="5">
    <source>
        <dbReference type="Proteomes" id="UP000653472"/>
    </source>
</evidence>
<dbReference type="PANTHER" id="PTHR42796:SF4">
    <property type="entry name" value="FUMARYLACETOACETATE HYDROLASE DOMAIN-CONTAINING PROTEIN 2A"/>
    <property type="match status" value="1"/>
</dbReference>
<dbReference type="RefSeq" id="WP_168149479.1">
    <property type="nucleotide sequence ID" value="NZ_JAAVXB010000012.1"/>
</dbReference>
<dbReference type="InterPro" id="IPR036663">
    <property type="entry name" value="Fumarylacetoacetase_C_sf"/>
</dbReference>